<evidence type="ECO:0000259" key="13">
    <source>
        <dbReference type="PROSITE" id="PS51293"/>
    </source>
</evidence>
<dbReference type="GO" id="GO:0006338">
    <property type="term" value="P:chromatin remodeling"/>
    <property type="evidence" value="ECO:0007669"/>
    <property type="project" value="TreeGrafter"/>
</dbReference>
<dbReference type="GO" id="GO:0140672">
    <property type="term" value="C:ATAC complex"/>
    <property type="evidence" value="ECO:0007669"/>
    <property type="project" value="UniProtKB-ARBA"/>
</dbReference>
<dbReference type="PANTHER" id="PTHR12374">
    <property type="entry name" value="TRANSCRIPTIONAL ADAPTOR 2 ADA2 -RELATED"/>
    <property type="match status" value="1"/>
</dbReference>
<dbReference type="PANTHER" id="PTHR12374:SF20">
    <property type="entry name" value="TRANSCRIPTIONAL ADAPTER 2-ALPHA"/>
    <property type="match status" value="1"/>
</dbReference>
<evidence type="ECO:0000256" key="8">
    <source>
        <dbReference type="PIRNR" id="PIRNR025024"/>
    </source>
</evidence>
<evidence type="ECO:0000259" key="11">
    <source>
        <dbReference type="PROSITE" id="PS50135"/>
    </source>
</evidence>
<dbReference type="InterPro" id="IPR007526">
    <property type="entry name" value="SWIRM"/>
</dbReference>
<dbReference type="InterPro" id="IPR055141">
    <property type="entry name" value="TADA2A_B-like_dom"/>
</dbReference>
<reference evidence="14 15" key="1">
    <citation type="submission" date="2015-08" db="EMBL/GenBank/DDBJ databases">
        <title>Ancestral chromatin configuration constrains chromatin evolution on differentiating sex chromosomes in Drosophila.</title>
        <authorList>
            <person name="Zhou Q."/>
            <person name="Bachtrog D."/>
        </authorList>
    </citation>
    <scope>NUCLEOTIDE SEQUENCE [LARGE SCALE GENOMIC DNA]</scope>
    <source>
        <tissue evidence="14">Whole larvae</tissue>
    </source>
</reference>
<keyword evidence="7 8" id="KW-0539">Nucleus</keyword>
<feature type="domain" description="SANT" evidence="13">
    <location>
        <begin position="138"/>
        <end position="191"/>
    </location>
</feature>
<organism evidence="14 15">
    <name type="scientific">Drosophila busckii</name>
    <name type="common">Fruit fly</name>
    <dbReference type="NCBI Taxonomy" id="30019"/>
    <lineage>
        <taxon>Eukaryota</taxon>
        <taxon>Metazoa</taxon>
        <taxon>Ecdysozoa</taxon>
        <taxon>Arthropoda</taxon>
        <taxon>Hexapoda</taxon>
        <taxon>Insecta</taxon>
        <taxon>Pterygota</taxon>
        <taxon>Neoptera</taxon>
        <taxon>Endopterygota</taxon>
        <taxon>Diptera</taxon>
        <taxon>Brachycera</taxon>
        <taxon>Muscomorpha</taxon>
        <taxon>Ephydroidea</taxon>
        <taxon>Drosophilidae</taxon>
        <taxon>Drosophila</taxon>
    </lineage>
</organism>
<dbReference type="InterPro" id="IPR016827">
    <property type="entry name" value="Ada2/TADA2"/>
</dbReference>
<dbReference type="GO" id="GO:0008270">
    <property type="term" value="F:zinc ion binding"/>
    <property type="evidence" value="ECO:0007669"/>
    <property type="project" value="UniProtKB-KW"/>
</dbReference>
<dbReference type="Pfam" id="PF22941">
    <property type="entry name" value="TADA2A-like_3rd"/>
    <property type="match status" value="1"/>
</dbReference>
<dbReference type="PIRSF" id="PIRSF025024">
    <property type="entry name" value="Transcriptional_adaptor_2"/>
    <property type="match status" value="1"/>
</dbReference>
<evidence type="ECO:0000256" key="7">
    <source>
        <dbReference type="ARBA" id="ARBA00023242"/>
    </source>
</evidence>
<dbReference type="Gene3D" id="1.10.10.10">
    <property type="entry name" value="Winged helix-like DNA-binding domain superfamily/Winged helix DNA-binding domain"/>
    <property type="match status" value="1"/>
</dbReference>
<dbReference type="InterPro" id="IPR001005">
    <property type="entry name" value="SANT/Myb"/>
</dbReference>
<keyword evidence="2" id="KW-0479">Metal-binding</keyword>
<dbReference type="Gene3D" id="1.10.10.60">
    <property type="entry name" value="Homeodomain-like"/>
    <property type="match status" value="1"/>
</dbReference>
<dbReference type="InterPro" id="IPR041983">
    <property type="entry name" value="ADA2-like_ZZ"/>
</dbReference>
<evidence type="ECO:0000256" key="2">
    <source>
        <dbReference type="ARBA" id="ARBA00022723"/>
    </source>
</evidence>
<dbReference type="InterPro" id="IPR017884">
    <property type="entry name" value="SANT_dom"/>
</dbReference>
<evidence type="ECO:0000256" key="3">
    <source>
        <dbReference type="ARBA" id="ARBA00022771"/>
    </source>
</evidence>
<evidence type="ECO:0000313" key="14">
    <source>
        <dbReference type="EMBL" id="ALC47871.1"/>
    </source>
</evidence>
<dbReference type="Pfam" id="PF00249">
    <property type="entry name" value="Myb_DNA-binding"/>
    <property type="match status" value="1"/>
</dbReference>
<feature type="domain" description="SWIRM" evidence="12">
    <location>
        <begin position="437"/>
        <end position="527"/>
    </location>
</feature>
<feature type="domain" description="Myb-like" evidence="10">
    <location>
        <begin position="143"/>
        <end position="187"/>
    </location>
</feature>
<dbReference type="InterPro" id="IPR000433">
    <property type="entry name" value="Znf_ZZ"/>
</dbReference>
<keyword evidence="4" id="KW-0862">Zinc</keyword>
<dbReference type="AlphaFoldDB" id="A0A0M4EKT1"/>
<dbReference type="SMART" id="SM00717">
    <property type="entry name" value="SANT"/>
    <property type="match status" value="1"/>
</dbReference>
<sequence length="527" mass="61792">MSFMNPVDMVDEDAADLQFPKVKLKLSHDQLKDQQLAVKLCRARSDEQTKHLTVLYNIEDFHKQLEKCEPSVNDFVNGDSAESSCATCHCNVTEPYIKCSECLEVLLCLQCFAKGREIGCHRNNHAYIIVRDDIQVFASETGWTARDERDLLKALRINGYGNWDDIASSMSQRHTPVEIRRHYLDNYFGGIFERLLGLQHARNCYLPERMPYVFKMRSLEPPRHDDIASMQFKMNAGYRCARGDFDTPYDASAEGLLSIMLHKQGDDVDEELDTLEKPITEDLQCALVRAYNNRLRERNRRYDIMRRHGLIMPNRTVSWITKYINAFRSDASCMRFLALMQICKPLQFDMIVESLHYYHQLQNRLQWLYELRQNGVRTFHGGALYTRLHKQRQKAQREYLRQRQNNCNDWQHIVHHYEQNPKAEQVPQGSSSRVYMVYPRRKASPMEITDMPGFSKLDAGERTLCSIVRLMPQAYLEYKNQLIAEQAKLGHLRLSDARRLIKIDVNKTRQIYDFLLENGHIQMPSYS</sequence>
<dbReference type="SMR" id="A0A0M4EKT1"/>
<dbReference type="InterPro" id="IPR036388">
    <property type="entry name" value="WH-like_DNA-bd_sf"/>
</dbReference>
<accession>A0A0M4EKT1</accession>
<dbReference type="OrthoDB" id="2186918at2759"/>
<keyword evidence="5 8" id="KW-0805">Transcription regulation</keyword>
<comment type="subcellular location">
    <subcellularLocation>
        <location evidence="1 8">Nucleus</location>
    </subcellularLocation>
</comment>
<evidence type="ECO:0000259" key="12">
    <source>
        <dbReference type="PROSITE" id="PS50934"/>
    </source>
</evidence>
<dbReference type="PROSITE" id="PS50090">
    <property type="entry name" value="MYB_LIKE"/>
    <property type="match status" value="1"/>
</dbReference>
<gene>
    <name evidence="14" type="ORF">Dbus_chr3Rg2621</name>
</gene>
<dbReference type="Pfam" id="PF25299">
    <property type="entry name" value="ZZ_ADA2"/>
    <property type="match status" value="1"/>
</dbReference>
<dbReference type="CDD" id="cd02335">
    <property type="entry name" value="ZZ_ADA2"/>
    <property type="match status" value="1"/>
</dbReference>
<keyword evidence="6 8" id="KW-0804">Transcription</keyword>
<dbReference type="FunFam" id="1.10.10.10:FF:000087">
    <property type="entry name" value="Transcriptional adapter 2"/>
    <property type="match status" value="1"/>
</dbReference>
<dbReference type="CDD" id="cd00167">
    <property type="entry name" value="SANT"/>
    <property type="match status" value="1"/>
</dbReference>
<evidence type="ECO:0000259" key="10">
    <source>
        <dbReference type="PROSITE" id="PS50090"/>
    </source>
</evidence>
<dbReference type="GO" id="GO:0003682">
    <property type="term" value="F:chromatin binding"/>
    <property type="evidence" value="ECO:0007669"/>
    <property type="project" value="TreeGrafter"/>
</dbReference>
<evidence type="ECO:0000256" key="6">
    <source>
        <dbReference type="ARBA" id="ARBA00023163"/>
    </source>
</evidence>
<evidence type="ECO:0000256" key="1">
    <source>
        <dbReference type="ARBA" id="ARBA00004123"/>
    </source>
</evidence>
<dbReference type="OMA" id="WITKYVS"/>
<dbReference type="GO" id="GO:0003713">
    <property type="term" value="F:transcription coactivator activity"/>
    <property type="evidence" value="ECO:0007669"/>
    <property type="project" value="InterPro"/>
</dbReference>
<dbReference type="Pfam" id="PF04433">
    <property type="entry name" value="SWIRM"/>
    <property type="match status" value="1"/>
</dbReference>
<proteinExistence type="predicted"/>
<dbReference type="InterPro" id="IPR009057">
    <property type="entry name" value="Homeodomain-like_sf"/>
</dbReference>
<evidence type="ECO:0000313" key="15">
    <source>
        <dbReference type="Proteomes" id="UP000494163"/>
    </source>
</evidence>
<dbReference type="Proteomes" id="UP000494163">
    <property type="component" value="Chromosome 3R"/>
</dbReference>
<protein>
    <recommendedName>
        <fullName evidence="8">Transcriptional adapter</fullName>
    </recommendedName>
</protein>
<dbReference type="GO" id="GO:0006357">
    <property type="term" value="P:regulation of transcription by RNA polymerase II"/>
    <property type="evidence" value="ECO:0007669"/>
    <property type="project" value="InterPro"/>
</dbReference>
<dbReference type="GO" id="GO:0005634">
    <property type="term" value="C:nucleus"/>
    <property type="evidence" value="ECO:0007669"/>
    <property type="project" value="UniProtKB-SubCell"/>
</dbReference>
<dbReference type="PROSITE" id="PS51293">
    <property type="entry name" value="SANT"/>
    <property type="match status" value="1"/>
</dbReference>
<dbReference type="EMBL" id="CP012526">
    <property type="protein sequence ID" value="ALC47871.1"/>
    <property type="molecule type" value="Genomic_DNA"/>
</dbReference>
<dbReference type="STRING" id="30019.A0A0M4EKT1"/>
<dbReference type="PROSITE" id="PS50135">
    <property type="entry name" value="ZF_ZZ_2"/>
    <property type="match status" value="1"/>
</dbReference>
<dbReference type="SUPFAM" id="SSF57850">
    <property type="entry name" value="RING/U-box"/>
    <property type="match status" value="1"/>
</dbReference>
<keyword evidence="3 9" id="KW-0863">Zinc-finger</keyword>
<dbReference type="SUPFAM" id="SSF46689">
    <property type="entry name" value="Homeodomain-like"/>
    <property type="match status" value="2"/>
</dbReference>
<evidence type="ECO:0000256" key="9">
    <source>
        <dbReference type="PROSITE-ProRule" id="PRU00228"/>
    </source>
</evidence>
<evidence type="ECO:0000256" key="4">
    <source>
        <dbReference type="ARBA" id="ARBA00022833"/>
    </source>
</evidence>
<feature type="domain" description="ZZ-type" evidence="11">
    <location>
        <begin position="80"/>
        <end position="135"/>
    </location>
</feature>
<evidence type="ECO:0000256" key="5">
    <source>
        <dbReference type="ARBA" id="ARBA00023015"/>
    </source>
</evidence>
<dbReference type="PROSITE" id="PS50934">
    <property type="entry name" value="SWIRM"/>
    <property type="match status" value="1"/>
</dbReference>
<keyword evidence="15" id="KW-1185">Reference proteome</keyword>
<name>A0A0M4EKT1_DROBS</name>